<dbReference type="Proteomes" id="UP001163104">
    <property type="component" value="Chromosome"/>
</dbReference>
<name>A0AA46PQW4_CYTFI</name>
<protein>
    <submittedName>
        <fullName evidence="2">Uncharacterized protein</fullName>
    </submittedName>
</protein>
<gene>
    <name evidence="2" type="ORF">OD459_02230</name>
</gene>
<feature type="transmembrane region" description="Helical" evidence="1">
    <location>
        <begin position="7"/>
        <end position="31"/>
    </location>
</feature>
<dbReference type="RefSeq" id="WP_227887169.1">
    <property type="nucleotide sequence ID" value="NZ_CP107027.1"/>
</dbReference>
<evidence type="ECO:0000313" key="2">
    <source>
        <dbReference type="EMBL" id="UYG95865.1"/>
    </source>
</evidence>
<keyword evidence="1" id="KW-0472">Membrane</keyword>
<evidence type="ECO:0000256" key="1">
    <source>
        <dbReference type="SAM" id="Phobius"/>
    </source>
</evidence>
<keyword evidence="1" id="KW-0812">Transmembrane</keyword>
<keyword evidence="1" id="KW-1133">Transmembrane helix</keyword>
<proteinExistence type="predicted"/>
<dbReference type="AlphaFoldDB" id="A0AA46PQW4"/>
<sequence length="110" mass="12695">MDKQRKFWVWALLFFVLESILAAVVSLLLNFPLLDTFAYSSFLLFAFSLFTFSQGDAWTNNVIADSKLNMMTHLNEEERADFFINLNPFLAGTFVFFIVGLIITGYLFIN</sequence>
<reference evidence="2" key="1">
    <citation type="submission" date="2022-10" db="EMBL/GenBank/DDBJ databases">
        <title>Mechanism of multi-heavy metal repair in Cytobacillus Firmus M7.</title>
        <authorList>
            <person name="Li X."/>
            <person name="Yu C."/>
        </authorList>
    </citation>
    <scope>NUCLEOTIDE SEQUENCE</scope>
    <source>
        <strain evidence="2">M7</strain>
    </source>
</reference>
<evidence type="ECO:0000313" key="3">
    <source>
        <dbReference type="Proteomes" id="UP001163104"/>
    </source>
</evidence>
<organism evidence="2 3">
    <name type="scientific">Cytobacillus firmus</name>
    <name type="common">Bacillus firmus</name>
    <dbReference type="NCBI Taxonomy" id="1399"/>
    <lineage>
        <taxon>Bacteria</taxon>
        <taxon>Bacillati</taxon>
        <taxon>Bacillota</taxon>
        <taxon>Bacilli</taxon>
        <taxon>Bacillales</taxon>
        <taxon>Bacillaceae</taxon>
        <taxon>Cytobacillus</taxon>
    </lineage>
</organism>
<dbReference type="EMBL" id="CP107027">
    <property type="protein sequence ID" value="UYG95865.1"/>
    <property type="molecule type" value="Genomic_DNA"/>
</dbReference>
<feature type="transmembrane region" description="Helical" evidence="1">
    <location>
        <begin position="89"/>
        <end position="109"/>
    </location>
</feature>
<accession>A0AA46PQW4</accession>